<reference evidence="2" key="1">
    <citation type="journal article" date="2014" name="PLoS ONE">
        <title>Transcriptome-Based Identification of ABC Transporters in the Western Tarnished Plant Bug Lygus hesperus.</title>
        <authorList>
            <person name="Hull J.J."/>
            <person name="Chaney K."/>
            <person name="Geib S.M."/>
            <person name="Fabrick J.A."/>
            <person name="Brent C.S."/>
            <person name="Walsh D."/>
            <person name="Lavine L.C."/>
        </authorList>
    </citation>
    <scope>NUCLEOTIDE SEQUENCE</scope>
</reference>
<dbReference type="AlphaFoldDB" id="A0A0A9W4Z3"/>
<feature type="non-terminal residue" evidence="2">
    <location>
        <position position="1"/>
    </location>
</feature>
<organism evidence="2">
    <name type="scientific">Lygus hesperus</name>
    <name type="common">Western plant bug</name>
    <dbReference type="NCBI Taxonomy" id="30085"/>
    <lineage>
        <taxon>Eukaryota</taxon>
        <taxon>Metazoa</taxon>
        <taxon>Ecdysozoa</taxon>
        <taxon>Arthropoda</taxon>
        <taxon>Hexapoda</taxon>
        <taxon>Insecta</taxon>
        <taxon>Pterygota</taxon>
        <taxon>Neoptera</taxon>
        <taxon>Paraneoptera</taxon>
        <taxon>Hemiptera</taxon>
        <taxon>Heteroptera</taxon>
        <taxon>Panheteroptera</taxon>
        <taxon>Cimicomorpha</taxon>
        <taxon>Miridae</taxon>
        <taxon>Mirini</taxon>
        <taxon>Lygus</taxon>
    </lineage>
</organism>
<feature type="domain" description="DUF5641" evidence="1">
    <location>
        <begin position="88"/>
        <end position="181"/>
    </location>
</feature>
<accession>A0A0A9W4Z3</accession>
<reference evidence="2" key="2">
    <citation type="submission" date="2014-07" db="EMBL/GenBank/DDBJ databases">
        <authorList>
            <person name="Hull J."/>
        </authorList>
    </citation>
    <scope>NUCLEOTIDE SEQUENCE</scope>
</reference>
<evidence type="ECO:0000259" key="1">
    <source>
        <dbReference type="Pfam" id="PF18701"/>
    </source>
</evidence>
<name>A0A0A9W4Z3_LYGHE</name>
<evidence type="ECO:0000313" key="2">
    <source>
        <dbReference type="EMBL" id="JAG02476.1"/>
    </source>
</evidence>
<protein>
    <recommendedName>
        <fullName evidence="1">DUF5641 domain-containing protein</fullName>
    </recommendedName>
</protein>
<sequence length="184" mass="20946">HFNGLAEACVKQAKRHLLKSVSGHSLTYEELETVIIRVEAILNSRPLGTMTADHWDVDYLTPGHFIIGAPLLAAPEEDLVSQPIDYNKRHRLISTLVQNVWRRWVAEYVPTLIPRNKWREEQQNITVDSVVFLKDENSSPLQWPIGRVTDVYHGQDGAVRVARIQLADGSYVRPVHKMIPLPSL</sequence>
<dbReference type="Pfam" id="PF18701">
    <property type="entry name" value="DUF5641"/>
    <property type="match status" value="1"/>
</dbReference>
<dbReference type="EMBL" id="GBHO01041128">
    <property type="protein sequence ID" value="JAG02476.1"/>
    <property type="molecule type" value="Transcribed_RNA"/>
</dbReference>
<dbReference type="InterPro" id="IPR040676">
    <property type="entry name" value="DUF5641"/>
</dbReference>
<dbReference type="PANTHER" id="PTHR47331">
    <property type="entry name" value="PHD-TYPE DOMAIN-CONTAINING PROTEIN"/>
    <property type="match status" value="1"/>
</dbReference>
<gene>
    <name evidence="2" type="ORF">CM83_104397</name>
</gene>
<proteinExistence type="predicted"/>
<dbReference type="PANTHER" id="PTHR47331:SF2">
    <property type="match status" value="1"/>
</dbReference>